<feature type="signal peptide" evidence="1">
    <location>
        <begin position="1"/>
        <end position="24"/>
    </location>
</feature>
<accession>A0A1T4KUT4</accession>
<evidence type="ECO:0008006" key="4">
    <source>
        <dbReference type="Google" id="ProtNLM"/>
    </source>
</evidence>
<evidence type="ECO:0000256" key="1">
    <source>
        <dbReference type="SAM" id="SignalP"/>
    </source>
</evidence>
<evidence type="ECO:0000313" key="2">
    <source>
        <dbReference type="EMBL" id="SJZ46156.1"/>
    </source>
</evidence>
<dbReference type="AlphaFoldDB" id="A0A1T4KUT4"/>
<feature type="chain" id="PRO_5012752507" description="Outer membrane efflux protein" evidence="1">
    <location>
        <begin position="25"/>
        <end position="143"/>
    </location>
</feature>
<dbReference type="STRING" id="261392.SAMN02745149_01321"/>
<keyword evidence="3" id="KW-1185">Reference proteome</keyword>
<reference evidence="2 3" key="1">
    <citation type="submission" date="2017-02" db="EMBL/GenBank/DDBJ databases">
        <authorList>
            <person name="Peterson S.W."/>
        </authorList>
    </citation>
    <scope>NUCLEOTIDE SEQUENCE [LARGE SCALE GENOMIC DNA]</scope>
    <source>
        <strain evidence="2 3">ATCC BAA-908</strain>
    </source>
</reference>
<dbReference type="Proteomes" id="UP000190423">
    <property type="component" value="Unassembled WGS sequence"/>
</dbReference>
<sequence length="143" mass="15935">MKIVIFRLFCVLFFVCFLPAGIFAESDKDLNSTEKEKTKLILTVDEAVKRALETHVDIQQSAIKLEQSKRECSHSWNKVLPSVSVTGSVSEKQGWKDLESDTVSASVDGSASLSLNTYTKTAQIQKKIINCISIMCVMRTKLS</sequence>
<proteinExistence type="predicted"/>
<protein>
    <recommendedName>
        <fullName evidence="4">Outer membrane efflux protein</fullName>
    </recommendedName>
</protein>
<dbReference type="RefSeq" id="WP_078933232.1">
    <property type="nucleotide sequence ID" value="NZ_FUWG01000009.1"/>
</dbReference>
<gene>
    <name evidence="2" type="ORF">SAMN02745149_01321</name>
</gene>
<evidence type="ECO:0000313" key="3">
    <source>
        <dbReference type="Proteomes" id="UP000190423"/>
    </source>
</evidence>
<dbReference type="EMBL" id="FUWG01000009">
    <property type="protein sequence ID" value="SJZ46156.1"/>
    <property type="molecule type" value="Genomic_DNA"/>
</dbReference>
<dbReference type="GeneID" id="78316618"/>
<keyword evidence="1" id="KW-0732">Signal</keyword>
<dbReference type="Gene3D" id="1.20.1600.10">
    <property type="entry name" value="Outer membrane efflux proteins (OEP)"/>
    <property type="match status" value="1"/>
</dbReference>
<organism evidence="2 3">
    <name type="scientific">Treponema porcinum</name>
    <dbReference type="NCBI Taxonomy" id="261392"/>
    <lineage>
        <taxon>Bacteria</taxon>
        <taxon>Pseudomonadati</taxon>
        <taxon>Spirochaetota</taxon>
        <taxon>Spirochaetia</taxon>
        <taxon>Spirochaetales</taxon>
        <taxon>Treponemataceae</taxon>
        <taxon>Treponema</taxon>
    </lineage>
</organism>
<dbReference type="SUPFAM" id="SSF56954">
    <property type="entry name" value="Outer membrane efflux proteins (OEP)"/>
    <property type="match status" value="1"/>
</dbReference>
<name>A0A1T4KUT4_TREPO</name>